<dbReference type="AlphaFoldDB" id="Q2GV24"/>
<dbReference type="Proteomes" id="UP000001056">
    <property type="component" value="Unassembled WGS sequence"/>
</dbReference>
<sequence>MPPPSAALWNMLVGRWVVLGGGAVWEQQAVAGAGCGKSVVPAHHEKPREGRD</sequence>
<dbReference type="VEuPathDB" id="FungiDB:CHGG_08180"/>
<dbReference type="HOGENOM" id="CLU_3087063_0_0_1"/>
<feature type="signal peptide" evidence="1">
    <location>
        <begin position="1"/>
        <end position="22"/>
    </location>
</feature>
<proteinExistence type="predicted"/>
<feature type="chain" id="PRO_5004208499" evidence="1">
    <location>
        <begin position="23"/>
        <end position="52"/>
    </location>
</feature>
<reference evidence="3" key="1">
    <citation type="journal article" date="2015" name="Genome Announc.">
        <title>Draft genome sequence of the cellulolytic fungus Chaetomium globosum.</title>
        <authorList>
            <person name="Cuomo C.A."/>
            <person name="Untereiner W.A."/>
            <person name="Ma L.-J."/>
            <person name="Grabherr M."/>
            <person name="Birren B.W."/>
        </authorList>
    </citation>
    <scope>NUCLEOTIDE SEQUENCE [LARGE SCALE GENOMIC DNA]</scope>
    <source>
        <strain evidence="3">ATCC 6205 / CBS 148.51 / DSM 1962 / NBRC 6347 / NRRL 1970</strain>
    </source>
</reference>
<accession>Q2GV24</accession>
<keyword evidence="1" id="KW-0732">Signal</keyword>
<dbReference type="RefSeq" id="XP_001225836.1">
    <property type="nucleotide sequence ID" value="XM_001225835.1"/>
</dbReference>
<evidence type="ECO:0000313" key="3">
    <source>
        <dbReference type="Proteomes" id="UP000001056"/>
    </source>
</evidence>
<organism evidence="2 3">
    <name type="scientific">Chaetomium globosum (strain ATCC 6205 / CBS 148.51 / DSM 1962 / NBRC 6347 / NRRL 1970)</name>
    <name type="common">Soil fungus</name>
    <dbReference type="NCBI Taxonomy" id="306901"/>
    <lineage>
        <taxon>Eukaryota</taxon>
        <taxon>Fungi</taxon>
        <taxon>Dikarya</taxon>
        <taxon>Ascomycota</taxon>
        <taxon>Pezizomycotina</taxon>
        <taxon>Sordariomycetes</taxon>
        <taxon>Sordariomycetidae</taxon>
        <taxon>Sordariales</taxon>
        <taxon>Chaetomiaceae</taxon>
        <taxon>Chaetomium</taxon>
    </lineage>
</organism>
<dbReference type="GeneID" id="4393405"/>
<gene>
    <name evidence="2" type="ORF">CHGG_08180</name>
</gene>
<dbReference type="EMBL" id="CH408033">
    <property type="protein sequence ID" value="EAQ86927.1"/>
    <property type="molecule type" value="Genomic_DNA"/>
</dbReference>
<evidence type="ECO:0000313" key="2">
    <source>
        <dbReference type="EMBL" id="EAQ86927.1"/>
    </source>
</evidence>
<evidence type="ECO:0000256" key="1">
    <source>
        <dbReference type="SAM" id="SignalP"/>
    </source>
</evidence>
<dbReference type="InParanoid" id="Q2GV24"/>
<keyword evidence="3" id="KW-1185">Reference proteome</keyword>
<name>Q2GV24_CHAGB</name>
<protein>
    <submittedName>
        <fullName evidence="2">Uncharacterized protein</fullName>
    </submittedName>
</protein>